<name>A0A8A4ZIN7_9MICO</name>
<evidence type="ECO:0000313" key="1">
    <source>
        <dbReference type="EMBL" id="QTE30376.1"/>
    </source>
</evidence>
<keyword evidence="2" id="KW-1185">Reference proteome</keyword>
<accession>A0A8A4ZIN7</accession>
<dbReference type="KEGG" id="psic:J4E96_05120"/>
<protein>
    <submittedName>
        <fullName evidence="1">Uncharacterized protein</fullName>
    </submittedName>
</protein>
<sequence>MVLNVGNSTTTLRAGDLSDSHVGLPFAMDFAQAEYFLRIEGIRRNMNVIRIFVGVPVGPRGELYLDVQPQQLLNFEPHRG</sequence>
<dbReference type="AlphaFoldDB" id="A0A8A4ZIN7"/>
<reference evidence="1" key="1">
    <citation type="submission" date="2021-03" db="EMBL/GenBank/DDBJ databases">
        <title>Pengzhenrongella sicca gen. nov., sp. nov., a new member of suborder Micrococcineae isolated from High-Arctic tundra soil.</title>
        <authorList>
            <person name="Peng F."/>
        </authorList>
    </citation>
    <scope>NUCLEOTIDE SEQUENCE</scope>
    <source>
        <strain evidence="1">LRZ-2</strain>
    </source>
</reference>
<dbReference type="Proteomes" id="UP000663937">
    <property type="component" value="Chromosome"/>
</dbReference>
<evidence type="ECO:0000313" key="2">
    <source>
        <dbReference type="Proteomes" id="UP000663937"/>
    </source>
</evidence>
<gene>
    <name evidence="1" type="ORF">J4E96_05120</name>
</gene>
<proteinExistence type="predicted"/>
<dbReference type="RefSeq" id="WP_227424706.1">
    <property type="nucleotide sequence ID" value="NZ_CP071868.1"/>
</dbReference>
<dbReference type="EMBL" id="CP071868">
    <property type="protein sequence ID" value="QTE30376.1"/>
    <property type="molecule type" value="Genomic_DNA"/>
</dbReference>
<organism evidence="1 2">
    <name type="scientific">Pengzhenrongella sicca</name>
    <dbReference type="NCBI Taxonomy" id="2819238"/>
    <lineage>
        <taxon>Bacteria</taxon>
        <taxon>Bacillati</taxon>
        <taxon>Actinomycetota</taxon>
        <taxon>Actinomycetes</taxon>
        <taxon>Micrococcales</taxon>
        <taxon>Pengzhenrongella</taxon>
    </lineage>
</organism>